<protein>
    <submittedName>
        <fullName evidence="2">Uncharacterized protein</fullName>
    </submittedName>
</protein>
<name>A0A835RUG8_VANPL</name>
<feature type="compositionally biased region" description="Basic residues" evidence="1">
    <location>
        <begin position="42"/>
        <end position="51"/>
    </location>
</feature>
<evidence type="ECO:0000313" key="2">
    <source>
        <dbReference type="EMBL" id="KAG0498364.1"/>
    </source>
</evidence>
<sequence>MAAAGFASIKTESGYMNGFGYREGRERRRKGVLEMLLPSSERKRRRRREVARRREGLGYSRHSVRERSERSV</sequence>
<dbReference type="Proteomes" id="UP000636800">
    <property type="component" value="Chromosome 1"/>
</dbReference>
<feature type="compositionally biased region" description="Basic and acidic residues" evidence="1">
    <location>
        <begin position="63"/>
        <end position="72"/>
    </location>
</feature>
<comment type="caution">
    <text evidence="2">The sequence shown here is derived from an EMBL/GenBank/DDBJ whole genome shotgun (WGS) entry which is preliminary data.</text>
</comment>
<evidence type="ECO:0000256" key="1">
    <source>
        <dbReference type="SAM" id="MobiDB-lite"/>
    </source>
</evidence>
<evidence type="ECO:0000313" key="3">
    <source>
        <dbReference type="Proteomes" id="UP000636800"/>
    </source>
</evidence>
<organism evidence="2 3">
    <name type="scientific">Vanilla planifolia</name>
    <name type="common">Vanilla</name>
    <dbReference type="NCBI Taxonomy" id="51239"/>
    <lineage>
        <taxon>Eukaryota</taxon>
        <taxon>Viridiplantae</taxon>
        <taxon>Streptophyta</taxon>
        <taxon>Embryophyta</taxon>
        <taxon>Tracheophyta</taxon>
        <taxon>Spermatophyta</taxon>
        <taxon>Magnoliopsida</taxon>
        <taxon>Liliopsida</taxon>
        <taxon>Asparagales</taxon>
        <taxon>Orchidaceae</taxon>
        <taxon>Vanilloideae</taxon>
        <taxon>Vanilleae</taxon>
        <taxon>Vanilla</taxon>
    </lineage>
</organism>
<accession>A0A835RUG8</accession>
<reference evidence="2 3" key="1">
    <citation type="journal article" date="2020" name="Nat. Food">
        <title>A phased Vanilla planifolia genome enables genetic improvement of flavour and production.</title>
        <authorList>
            <person name="Hasing T."/>
            <person name="Tang H."/>
            <person name="Brym M."/>
            <person name="Khazi F."/>
            <person name="Huang T."/>
            <person name="Chambers A.H."/>
        </authorList>
    </citation>
    <scope>NUCLEOTIDE SEQUENCE [LARGE SCALE GENOMIC DNA]</scope>
    <source>
        <tissue evidence="2">Leaf</tissue>
    </source>
</reference>
<dbReference type="AlphaFoldDB" id="A0A835RUG8"/>
<gene>
    <name evidence="2" type="ORF">HPP92_003055</name>
</gene>
<dbReference type="EMBL" id="JADCNL010000001">
    <property type="protein sequence ID" value="KAG0498364.1"/>
    <property type="molecule type" value="Genomic_DNA"/>
</dbReference>
<feature type="region of interest" description="Disordered" evidence="1">
    <location>
        <begin position="35"/>
        <end position="72"/>
    </location>
</feature>
<proteinExistence type="predicted"/>
<keyword evidence="3" id="KW-1185">Reference proteome</keyword>